<reference evidence="4 5" key="1">
    <citation type="submission" date="2020-03" db="EMBL/GenBank/DDBJ databases">
        <title>WGS of actinomycetes isolated from Thailand.</title>
        <authorList>
            <person name="Thawai C."/>
        </authorList>
    </citation>
    <scope>NUCLEOTIDE SEQUENCE [LARGE SCALE GENOMIC DNA]</scope>
    <source>
        <strain evidence="4 5">PRB2-1</strain>
    </source>
</reference>
<dbReference type="PANTHER" id="PTHR12001:SF44">
    <property type="entry name" value="GERANYLGERANYL PYROPHOSPHATE SYNTHASE"/>
    <property type="match status" value="1"/>
</dbReference>
<protein>
    <submittedName>
        <fullName evidence="4">Polyprenyl synthetase family protein</fullName>
    </submittedName>
</protein>
<dbReference type="Gene3D" id="1.10.600.10">
    <property type="entry name" value="Farnesyl Diphosphate Synthase"/>
    <property type="match status" value="1"/>
</dbReference>
<dbReference type="SFLD" id="SFLDS00005">
    <property type="entry name" value="Isoprenoid_Synthase_Type_I"/>
    <property type="match status" value="1"/>
</dbReference>
<dbReference type="InterPro" id="IPR000092">
    <property type="entry name" value="Polyprenyl_synt"/>
</dbReference>
<name>A0ABX0ZNU4_9ACTN</name>
<dbReference type="PROSITE" id="PS00723">
    <property type="entry name" value="POLYPRENYL_SYNTHASE_1"/>
    <property type="match status" value="1"/>
</dbReference>
<proteinExistence type="inferred from homology"/>
<gene>
    <name evidence="4" type="ORF">HCN08_07620</name>
</gene>
<keyword evidence="5" id="KW-1185">Reference proteome</keyword>
<evidence type="ECO:0000256" key="3">
    <source>
        <dbReference type="RuleBase" id="RU004466"/>
    </source>
</evidence>
<evidence type="ECO:0000313" key="5">
    <source>
        <dbReference type="Proteomes" id="UP000734511"/>
    </source>
</evidence>
<dbReference type="SUPFAM" id="SSF48576">
    <property type="entry name" value="Terpenoid synthases"/>
    <property type="match status" value="1"/>
</dbReference>
<dbReference type="PANTHER" id="PTHR12001">
    <property type="entry name" value="GERANYLGERANYL PYROPHOSPHATE SYNTHASE"/>
    <property type="match status" value="1"/>
</dbReference>
<dbReference type="EMBL" id="JAATEJ010000004">
    <property type="protein sequence ID" value="NJP43268.1"/>
    <property type="molecule type" value="Genomic_DNA"/>
</dbReference>
<dbReference type="RefSeq" id="WP_167982142.1">
    <property type="nucleotide sequence ID" value="NZ_JAATEJ010000004.1"/>
</dbReference>
<evidence type="ECO:0000256" key="2">
    <source>
        <dbReference type="ARBA" id="ARBA00022842"/>
    </source>
</evidence>
<comment type="caution">
    <text evidence="4">The sequence shown here is derived from an EMBL/GenBank/DDBJ whole genome shotgun (WGS) entry which is preliminary data.</text>
</comment>
<dbReference type="Pfam" id="PF00348">
    <property type="entry name" value="polyprenyl_synt"/>
    <property type="match status" value="1"/>
</dbReference>
<keyword evidence="3" id="KW-0808">Transferase</keyword>
<sequence>MHGALLHPTDALPTPRTAPDRLQQHIDRIVPRIDAHIDRLCPGTPANACATWLPEGHLTDAERTSTAGLGRRLHHALSAPVRHLTGAAGRRWRPVMLWETVDLLGGDSERCGPLIAAFEMLHTGSLIVDDVQDASPLRRGRPAVHTVFGAPTALNAGTAAYFLWDRAVRLSFPGDAGCGGELRALLLDALRAGHAGQALDLQGHREEMDRAVADGDRDTVLDVVRLTHRLKSGAPSAAGMETAAVVTGAEPELRAALAAFGSAVGTAYQIADDIADLRGVTHAGEPTKLPSEDLRNGKVTMPLAHAVGRLPPPHLRPLWREIKEGPLHGPALDRARAQLEDCGAVRACREEADRIVDDAWKRLAPLLPPTDRHLLHELALLIVRSKQVA</sequence>
<keyword evidence="2" id="KW-0460">Magnesium</keyword>
<keyword evidence="1" id="KW-0479">Metal-binding</keyword>
<comment type="similarity">
    <text evidence="3">Belongs to the FPP/GGPP synthase family.</text>
</comment>
<evidence type="ECO:0000313" key="4">
    <source>
        <dbReference type="EMBL" id="NJP43268.1"/>
    </source>
</evidence>
<organism evidence="4 5">
    <name type="scientific">Actinacidiphila epipremni</name>
    <dbReference type="NCBI Taxonomy" id="2053013"/>
    <lineage>
        <taxon>Bacteria</taxon>
        <taxon>Bacillati</taxon>
        <taxon>Actinomycetota</taxon>
        <taxon>Actinomycetes</taxon>
        <taxon>Kitasatosporales</taxon>
        <taxon>Streptomycetaceae</taxon>
        <taxon>Actinacidiphila</taxon>
    </lineage>
</organism>
<dbReference type="Proteomes" id="UP000734511">
    <property type="component" value="Unassembled WGS sequence"/>
</dbReference>
<dbReference type="InterPro" id="IPR033749">
    <property type="entry name" value="Polyprenyl_synt_CS"/>
</dbReference>
<dbReference type="InterPro" id="IPR008949">
    <property type="entry name" value="Isoprenoid_synthase_dom_sf"/>
</dbReference>
<dbReference type="PROSITE" id="PS00444">
    <property type="entry name" value="POLYPRENYL_SYNTHASE_2"/>
    <property type="match status" value="1"/>
</dbReference>
<accession>A0ABX0ZNU4</accession>
<evidence type="ECO:0000256" key="1">
    <source>
        <dbReference type="ARBA" id="ARBA00022723"/>
    </source>
</evidence>